<organism evidence="7 8">
    <name type="scientific">Rubrivirga litoralis</name>
    <dbReference type="NCBI Taxonomy" id="3075598"/>
    <lineage>
        <taxon>Bacteria</taxon>
        <taxon>Pseudomonadati</taxon>
        <taxon>Rhodothermota</taxon>
        <taxon>Rhodothermia</taxon>
        <taxon>Rhodothermales</taxon>
        <taxon>Rubricoccaceae</taxon>
        <taxon>Rubrivirga</taxon>
    </lineage>
</organism>
<dbReference type="EMBL" id="JAVRHT010000003">
    <property type="protein sequence ID" value="MDT0630658.1"/>
    <property type="molecule type" value="Genomic_DNA"/>
</dbReference>
<evidence type="ECO:0000313" key="7">
    <source>
        <dbReference type="EMBL" id="MDT0630658.1"/>
    </source>
</evidence>
<dbReference type="Proteomes" id="UP001267426">
    <property type="component" value="Unassembled WGS sequence"/>
</dbReference>
<dbReference type="InterPro" id="IPR042175">
    <property type="entry name" value="Cell/Rod_MreC_2"/>
</dbReference>
<comment type="caution">
    <text evidence="7">The sequence shown here is derived from an EMBL/GenBank/DDBJ whole genome shotgun (WGS) entry which is preliminary data.</text>
</comment>
<evidence type="ECO:0000256" key="5">
    <source>
        <dbReference type="SAM" id="Coils"/>
    </source>
</evidence>
<dbReference type="PANTHER" id="PTHR34138:SF1">
    <property type="entry name" value="CELL SHAPE-DETERMINING PROTEIN MREC"/>
    <property type="match status" value="1"/>
</dbReference>
<comment type="similarity">
    <text evidence="1">Belongs to the MreC family.</text>
</comment>
<dbReference type="Pfam" id="PF04085">
    <property type="entry name" value="MreC"/>
    <property type="match status" value="1"/>
</dbReference>
<dbReference type="NCBIfam" id="TIGR00219">
    <property type="entry name" value="mreC"/>
    <property type="match status" value="1"/>
</dbReference>
<keyword evidence="5" id="KW-0175">Coiled coil</keyword>
<evidence type="ECO:0000259" key="6">
    <source>
        <dbReference type="Pfam" id="PF04085"/>
    </source>
</evidence>
<dbReference type="InterPro" id="IPR007221">
    <property type="entry name" value="MreC"/>
</dbReference>
<dbReference type="RefSeq" id="WP_311661916.1">
    <property type="nucleotide sequence ID" value="NZ_JAVRHT010000003.1"/>
</dbReference>
<feature type="coiled-coil region" evidence="5">
    <location>
        <begin position="67"/>
        <end position="97"/>
    </location>
</feature>
<keyword evidence="8" id="KW-1185">Reference proteome</keyword>
<dbReference type="Gene3D" id="2.40.10.340">
    <property type="entry name" value="Rod shape-determining protein MreC, domain 1"/>
    <property type="match status" value="1"/>
</dbReference>
<evidence type="ECO:0000256" key="2">
    <source>
        <dbReference type="ARBA" id="ARBA00013855"/>
    </source>
</evidence>
<dbReference type="PANTHER" id="PTHR34138">
    <property type="entry name" value="CELL SHAPE-DETERMINING PROTEIN MREC"/>
    <property type="match status" value="1"/>
</dbReference>
<dbReference type="InterPro" id="IPR055342">
    <property type="entry name" value="MreC_beta-barrel_core"/>
</dbReference>
<feature type="domain" description="Rod shape-determining protein MreC beta-barrel core" evidence="6">
    <location>
        <begin position="113"/>
        <end position="260"/>
    </location>
</feature>
<evidence type="ECO:0000313" key="8">
    <source>
        <dbReference type="Proteomes" id="UP001267426"/>
    </source>
</evidence>
<protein>
    <recommendedName>
        <fullName evidence="2">Cell shape-determining protein MreC</fullName>
    </recommendedName>
    <alternativeName>
        <fullName evidence="4">Cell shape protein MreC</fullName>
    </alternativeName>
</protein>
<name>A0ABU3BN16_9BACT</name>
<evidence type="ECO:0000256" key="3">
    <source>
        <dbReference type="ARBA" id="ARBA00022960"/>
    </source>
</evidence>
<evidence type="ECO:0000256" key="4">
    <source>
        <dbReference type="ARBA" id="ARBA00032089"/>
    </source>
</evidence>
<keyword evidence="3" id="KW-0133">Cell shape</keyword>
<sequence>MALAQQAWERSRDYVIFGALLLVALTIFVSRNGPALRAARAASLAVTAPVEGLFERTAQFRTALGENERLRTETAGLSAEVARLREARAENAQLRSLLGFTDSLDAPRVVGRVVSKDITEQTNLLTIDVGSRDGVRPGMPVINERGIVGRIVLASPGYAVVMPHQNTQFRVPAVIEELGREGIVRWDGAAFDRLTMEYVVKTEPVERGMLVTTSPFSGVFPAGTPIGRVDTAYAAAGRNDYIIHVTPAAPISEVGFVYVLLVEPDPERAILEAQARDSLGLERREAALEARLEATTPEEE</sequence>
<gene>
    <name evidence="7" type="primary">mreC</name>
    <name evidence="7" type="ORF">RM540_02765</name>
</gene>
<reference evidence="7 8" key="1">
    <citation type="submission" date="2023-09" db="EMBL/GenBank/DDBJ databases">
        <authorList>
            <person name="Rey-Velasco X."/>
        </authorList>
    </citation>
    <scope>NUCLEOTIDE SEQUENCE [LARGE SCALE GENOMIC DNA]</scope>
    <source>
        <strain evidence="7 8">F394</strain>
    </source>
</reference>
<dbReference type="Gene3D" id="2.40.10.350">
    <property type="entry name" value="Rod shape-determining protein MreC, domain 2"/>
    <property type="match status" value="1"/>
</dbReference>
<evidence type="ECO:0000256" key="1">
    <source>
        <dbReference type="ARBA" id="ARBA00009369"/>
    </source>
</evidence>
<proteinExistence type="inferred from homology"/>
<dbReference type="InterPro" id="IPR042177">
    <property type="entry name" value="Cell/Rod_1"/>
</dbReference>
<accession>A0ABU3BN16</accession>